<dbReference type="Proteomes" id="UP000035880">
    <property type="component" value="Chromosome 2R"/>
</dbReference>
<evidence type="ECO:0000256" key="10">
    <source>
        <dbReference type="SAM" id="Phobius"/>
    </source>
</evidence>
<name>A0A0J9RGH1_DROSI</name>
<evidence type="ECO:0000256" key="7">
    <source>
        <dbReference type="ARBA" id="ARBA00023157"/>
    </source>
</evidence>
<evidence type="ECO:0000256" key="3">
    <source>
        <dbReference type="ARBA" id="ARBA00022729"/>
    </source>
</evidence>
<evidence type="ECO:0000256" key="5">
    <source>
        <dbReference type="ARBA" id="ARBA00022989"/>
    </source>
</evidence>
<dbReference type="GO" id="GO:0016020">
    <property type="term" value="C:membrane"/>
    <property type="evidence" value="ECO:0007669"/>
    <property type="project" value="UniProtKB-SubCell"/>
</dbReference>
<evidence type="ECO:0000256" key="2">
    <source>
        <dbReference type="ARBA" id="ARBA00022692"/>
    </source>
</evidence>
<dbReference type="GO" id="GO:0004896">
    <property type="term" value="F:cytokine receptor activity"/>
    <property type="evidence" value="ECO:0007669"/>
    <property type="project" value="InterPro"/>
</dbReference>
<evidence type="ECO:0000256" key="1">
    <source>
        <dbReference type="ARBA" id="ARBA00004479"/>
    </source>
</evidence>
<protein>
    <submittedName>
        <fullName evidence="12">Uncharacterized protein</fullName>
    </submittedName>
</protein>
<dbReference type="PROSITE" id="PS01353">
    <property type="entry name" value="HEMATOPO_REC_L_F2"/>
    <property type="match status" value="1"/>
</dbReference>
<keyword evidence="3 11" id="KW-0732">Signal</keyword>
<reference evidence="12" key="1">
    <citation type="journal article" date="2013" name="Genome Res.">
        <title>A second-generation assembly of the Drosophila simulans genome provides new insights into patterns of lineage-specific divergence.</title>
        <authorList>
            <person name="Hu T.T."/>
            <person name="Eisen M.B."/>
            <person name="Thornton K.R."/>
            <person name="Andolfatto P."/>
        </authorList>
    </citation>
    <scope>NUCLEOTIDE SEQUENCE [LARGE SCALE GENOMIC DNA]</scope>
    <source>
        <strain evidence="12">W501</strain>
    </source>
</reference>
<keyword evidence="5 10" id="KW-1133">Transmembrane helix</keyword>
<dbReference type="AlphaFoldDB" id="A0A0J9RGH1"/>
<keyword evidence="8" id="KW-0675">Receptor</keyword>
<reference evidence="12" key="3">
    <citation type="submission" date="2015-04" db="EMBL/GenBank/DDBJ databases">
        <authorList>
            <consortium name="FlyBase"/>
        </authorList>
    </citation>
    <scope>NUCLEOTIDE SEQUENCE</scope>
    <source>
        <strain evidence="12">W501</strain>
    </source>
</reference>
<feature type="transmembrane region" description="Helical" evidence="10">
    <location>
        <begin position="518"/>
        <end position="538"/>
    </location>
</feature>
<keyword evidence="7" id="KW-1015">Disulfide bond</keyword>
<proteinExistence type="predicted"/>
<organism evidence="12">
    <name type="scientific">Drosophila simulans</name>
    <name type="common">Fruit fly</name>
    <dbReference type="NCBI Taxonomy" id="7240"/>
    <lineage>
        <taxon>Eukaryota</taxon>
        <taxon>Metazoa</taxon>
        <taxon>Ecdysozoa</taxon>
        <taxon>Arthropoda</taxon>
        <taxon>Hexapoda</taxon>
        <taxon>Insecta</taxon>
        <taxon>Pterygota</taxon>
        <taxon>Neoptera</taxon>
        <taxon>Endopterygota</taxon>
        <taxon>Diptera</taxon>
        <taxon>Brachycera</taxon>
        <taxon>Muscomorpha</taxon>
        <taxon>Ephydroidea</taxon>
        <taxon>Drosophilidae</taxon>
        <taxon>Drosophila</taxon>
        <taxon>Sophophora</taxon>
    </lineage>
</organism>
<feature type="chain" id="PRO_5005321747" evidence="11">
    <location>
        <begin position="22"/>
        <end position="624"/>
    </location>
</feature>
<gene>
    <name evidence="12" type="primary">Dsim\GD25336</name>
    <name evidence="12" type="ORF">Dsimw501_GD25336</name>
</gene>
<evidence type="ECO:0000256" key="4">
    <source>
        <dbReference type="ARBA" id="ARBA00022737"/>
    </source>
</evidence>
<evidence type="ECO:0000313" key="12">
    <source>
        <dbReference type="EMBL" id="KMY95031.1"/>
    </source>
</evidence>
<keyword evidence="4" id="KW-0677">Repeat</keyword>
<accession>A0A0J9RGH1</accession>
<evidence type="ECO:0000256" key="8">
    <source>
        <dbReference type="ARBA" id="ARBA00023170"/>
    </source>
</evidence>
<keyword evidence="2 10" id="KW-0812">Transmembrane</keyword>
<dbReference type="EMBL" id="CM002911">
    <property type="protein sequence ID" value="KMY95031.1"/>
    <property type="molecule type" value="Genomic_DNA"/>
</dbReference>
<dbReference type="InterPro" id="IPR003529">
    <property type="entry name" value="Hematopoietin_rcpt_Gp130_CS"/>
</dbReference>
<keyword evidence="9" id="KW-0325">Glycoprotein</keyword>
<comment type="subcellular location">
    <subcellularLocation>
        <location evidence="1">Membrane</location>
        <topology evidence="1">Single-pass type I membrane protein</topology>
    </subcellularLocation>
</comment>
<dbReference type="OrthoDB" id="7864435at2759"/>
<reference evidence="12" key="2">
    <citation type="submission" date="2014-06" db="EMBL/GenBank/DDBJ databases">
        <authorList>
            <person name="Hu T."/>
            <person name="Eisen M.B."/>
            <person name="Thornton K.R."/>
            <person name="Andolfatto P."/>
        </authorList>
    </citation>
    <scope>NUCLEOTIDE SEQUENCE</scope>
    <source>
        <strain evidence="12">W501</strain>
    </source>
</reference>
<keyword evidence="6 10" id="KW-0472">Membrane</keyword>
<dbReference type="KEGG" id="dsi:Dsimw501_GD25336"/>
<feature type="signal peptide" evidence="11">
    <location>
        <begin position="1"/>
        <end position="21"/>
    </location>
</feature>
<sequence>MSWKLHLLVLLGVLAATLCRSENCELVMWTEPPAVLSGGSIEVFCRCNSSTVGWQDLAISDWQNLTVETNRVDDVTIKHRKRNVIRDFTDYLYCRLQDVVVTKKYMLIVPLIRVEELRCHFHPLQTELSCNFSDANYFVDNKNYFLSINRSPSVSCLLKTHGNTFHCPGIPTKNIYNKYNLTVDMEYKGYNQSLQLQLGYKQVLFPEWPKYKMHIVAASRHILYLIWPSPFDPPDNDNMEWRVWYLPQNPRIEKYLIQKKMYLRLHPFYTWYIFQSPSFAHQTYKLRMSRRYPFWESPWSPEIETAEFVTEARTPDRPPKFLPNGFFHQPENGNLYVYWLHLDELEFNGPNFTYYVSADKEKTATILSNNSALFRDWDATKPATVAIWSENSKGRSEFNRELKVPMLTNSLRHQARNLWYHLDNQSITWQPPMEQADLVGYTVSWCPVTVNSLPICDDHELIQFKVLNASELRFQFKGSMVLPNIAVTANYMNHTGGGMQWHSRRWMSRQDYEKVSSISLYLAFAVIVVLIAPVYVLIRKLRHMAQIDVDVPDILFKSMDPNKECDGRKRSSFVQTAVPGNFSPKAVMNIPTLPTDSNEIIYSQSDANSYVCMNQKLSTTTIGS</sequence>
<evidence type="ECO:0000256" key="11">
    <source>
        <dbReference type="SAM" id="SignalP"/>
    </source>
</evidence>
<evidence type="ECO:0000256" key="6">
    <source>
        <dbReference type="ARBA" id="ARBA00023136"/>
    </source>
</evidence>
<evidence type="ECO:0000256" key="9">
    <source>
        <dbReference type="ARBA" id="ARBA00023180"/>
    </source>
</evidence>